<dbReference type="KEGG" id="ete:ETEE_3978"/>
<protein>
    <recommendedName>
        <fullName evidence="1">DUF4942 domain-containing protein</fullName>
    </recommendedName>
</protein>
<reference evidence="2 3" key="1">
    <citation type="journal article" date="2012" name="PLoS ONE">
        <title>Edwardsiella comparative phylogenomics reveal the new intra/inter-species taxonomic relationships, virulence evolution and niche adaptation mechanisms.</title>
        <authorList>
            <person name="Yang M."/>
            <person name="Lv Y."/>
            <person name="Xiao J."/>
            <person name="Wu H."/>
            <person name="Zheng H."/>
            <person name="Liu Q."/>
            <person name="Zhang Y."/>
            <person name="Wang Q."/>
        </authorList>
    </citation>
    <scope>NUCLEOTIDE SEQUENCE [LARGE SCALE GENOMIC DNA]</scope>
    <source>
        <strain evidence="3">080813</strain>
    </source>
</reference>
<dbReference type="Pfam" id="PF13708">
    <property type="entry name" value="DUF4942"/>
    <property type="match status" value="1"/>
</dbReference>
<dbReference type="EMBL" id="CP006664">
    <property type="protein sequence ID" value="AIJ10387.1"/>
    <property type="molecule type" value="Genomic_DNA"/>
</dbReference>
<name>A0A076LUP3_9GAMM</name>
<feature type="domain" description="DUF4942" evidence="1">
    <location>
        <begin position="2"/>
        <end position="31"/>
    </location>
</feature>
<dbReference type="AlphaFoldDB" id="A0A076LUP3"/>
<dbReference type="HOGENOM" id="CLU_219375_0_0_6"/>
<gene>
    <name evidence="2" type="ORF">ETEE_3978</name>
</gene>
<evidence type="ECO:0000313" key="2">
    <source>
        <dbReference type="EMBL" id="AIJ10387.1"/>
    </source>
</evidence>
<sequence>MIRDFQKGSAHITFRWPKLVEKMNDIIVRCYLGMLAAR</sequence>
<dbReference type="Proteomes" id="UP000028681">
    <property type="component" value="Chromosome"/>
</dbReference>
<proteinExistence type="predicted"/>
<organism evidence="2 3">
    <name type="scientific">Edwardsiella anguillarum ET080813</name>
    <dbReference type="NCBI Taxonomy" id="667120"/>
    <lineage>
        <taxon>Bacteria</taxon>
        <taxon>Pseudomonadati</taxon>
        <taxon>Pseudomonadota</taxon>
        <taxon>Gammaproteobacteria</taxon>
        <taxon>Enterobacterales</taxon>
        <taxon>Hafniaceae</taxon>
        <taxon>Edwardsiella</taxon>
    </lineage>
</organism>
<accession>A0A076LUP3</accession>
<evidence type="ECO:0000259" key="1">
    <source>
        <dbReference type="Pfam" id="PF13708"/>
    </source>
</evidence>
<dbReference type="InterPro" id="IPR031339">
    <property type="entry name" value="DUF4942"/>
</dbReference>
<evidence type="ECO:0000313" key="3">
    <source>
        <dbReference type="Proteomes" id="UP000028681"/>
    </source>
</evidence>